<dbReference type="Proteomes" id="UP000447434">
    <property type="component" value="Chromosome 5"/>
</dbReference>
<name>A0A6A4QIN9_LUPAL</name>
<feature type="region of interest" description="Disordered" evidence="1">
    <location>
        <begin position="54"/>
        <end position="110"/>
    </location>
</feature>
<keyword evidence="3" id="KW-1185">Reference proteome</keyword>
<reference evidence="3" key="1">
    <citation type="journal article" date="2020" name="Nat. Commun.">
        <title>Genome sequence of the cluster root forming white lupin.</title>
        <authorList>
            <person name="Hufnagel B."/>
            <person name="Marques A."/>
            <person name="Soriano A."/>
            <person name="Marques L."/>
            <person name="Divol F."/>
            <person name="Doumas P."/>
            <person name="Sallet E."/>
            <person name="Mancinotti D."/>
            <person name="Carrere S."/>
            <person name="Marande W."/>
            <person name="Arribat S."/>
            <person name="Keller J."/>
            <person name="Huneau C."/>
            <person name="Blein T."/>
            <person name="Aime D."/>
            <person name="Laguerre M."/>
            <person name="Taylor J."/>
            <person name="Schubert V."/>
            <person name="Nelson M."/>
            <person name="Geu-Flores F."/>
            <person name="Crespi M."/>
            <person name="Gallardo-Guerrero K."/>
            <person name="Delaux P.-M."/>
            <person name="Salse J."/>
            <person name="Berges H."/>
            <person name="Guyot R."/>
            <person name="Gouzy J."/>
            <person name="Peret B."/>
        </authorList>
    </citation>
    <scope>NUCLEOTIDE SEQUENCE [LARGE SCALE GENOMIC DNA]</scope>
    <source>
        <strain evidence="3">cv. Amiga</strain>
    </source>
</reference>
<sequence length="126" mass="14185">METHSGENDALRMLSQTRLISSLSSNELQRYGPYRPPGEFQMLNNFAHLHPPNFHFPSRGHIGSDLSLSMSDQQQQQQQQQWQSGPPTHYLATAAASSGFPPQIIRPSSQGWVQKNGFHNLMRPSS</sequence>
<feature type="compositionally biased region" description="Low complexity" evidence="1">
    <location>
        <begin position="73"/>
        <end position="83"/>
    </location>
</feature>
<proteinExistence type="predicted"/>
<comment type="caution">
    <text evidence="2">The sequence shown here is derived from an EMBL/GenBank/DDBJ whole genome shotgun (WGS) entry which is preliminary data.</text>
</comment>
<evidence type="ECO:0000313" key="2">
    <source>
        <dbReference type="EMBL" id="KAE9614295.1"/>
    </source>
</evidence>
<evidence type="ECO:0000256" key="1">
    <source>
        <dbReference type="SAM" id="MobiDB-lite"/>
    </source>
</evidence>
<evidence type="ECO:0000313" key="3">
    <source>
        <dbReference type="Proteomes" id="UP000447434"/>
    </source>
</evidence>
<organism evidence="2 3">
    <name type="scientific">Lupinus albus</name>
    <name type="common">White lupine</name>
    <name type="synonym">Lupinus termis</name>
    <dbReference type="NCBI Taxonomy" id="3870"/>
    <lineage>
        <taxon>Eukaryota</taxon>
        <taxon>Viridiplantae</taxon>
        <taxon>Streptophyta</taxon>
        <taxon>Embryophyta</taxon>
        <taxon>Tracheophyta</taxon>
        <taxon>Spermatophyta</taxon>
        <taxon>Magnoliopsida</taxon>
        <taxon>eudicotyledons</taxon>
        <taxon>Gunneridae</taxon>
        <taxon>Pentapetalae</taxon>
        <taxon>rosids</taxon>
        <taxon>fabids</taxon>
        <taxon>Fabales</taxon>
        <taxon>Fabaceae</taxon>
        <taxon>Papilionoideae</taxon>
        <taxon>50 kb inversion clade</taxon>
        <taxon>genistoids sensu lato</taxon>
        <taxon>core genistoids</taxon>
        <taxon>Genisteae</taxon>
        <taxon>Lupinus</taxon>
    </lineage>
</organism>
<gene>
    <name evidence="2" type="ORF">Lalb_Chr05g0226411</name>
</gene>
<accession>A0A6A4QIN9</accession>
<dbReference type="AlphaFoldDB" id="A0A6A4QIN9"/>
<protein>
    <submittedName>
        <fullName evidence="2">Putative AP2-like ethylene-responsive transcription factor</fullName>
    </submittedName>
</protein>
<dbReference type="EMBL" id="WOCE01000005">
    <property type="protein sequence ID" value="KAE9614295.1"/>
    <property type="molecule type" value="Genomic_DNA"/>
</dbReference>